<evidence type="ECO:0000256" key="3">
    <source>
        <dbReference type="PROSITE-ProRule" id="PRU00023"/>
    </source>
</evidence>
<name>A0AAV8XH73_9CUCU</name>
<dbReference type="Pfam" id="PF12796">
    <property type="entry name" value="Ank_2"/>
    <property type="match status" value="1"/>
</dbReference>
<feature type="repeat" description="ANK" evidence="3">
    <location>
        <begin position="102"/>
        <end position="134"/>
    </location>
</feature>
<dbReference type="Pfam" id="PF00023">
    <property type="entry name" value="Ank"/>
    <property type="match status" value="1"/>
</dbReference>
<evidence type="ECO:0000313" key="5">
    <source>
        <dbReference type="Proteomes" id="UP001162162"/>
    </source>
</evidence>
<dbReference type="PROSITE" id="PS50297">
    <property type="entry name" value="ANK_REP_REGION"/>
    <property type="match status" value="3"/>
</dbReference>
<feature type="repeat" description="ANK" evidence="3">
    <location>
        <begin position="68"/>
        <end position="90"/>
    </location>
</feature>
<dbReference type="Gene3D" id="1.25.40.20">
    <property type="entry name" value="Ankyrin repeat-containing domain"/>
    <property type="match status" value="2"/>
</dbReference>
<evidence type="ECO:0008006" key="6">
    <source>
        <dbReference type="Google" id="ProtNLM"/>
    </source>
</evidence>
<dbReference type="PANTHER" id="PTHR24198">
    <property type="entry name" value="ANKYRIN REPEAT AND PROTEIN KINASE DOMAIN-CONTAINING PROTEIN"/>
    <property type="match status" value="1"/>
</dbReference>
<proteinExistence type="predicted"/>
<protein>
    <recommendedName>
        <fullName evidence="6">Ankyrin repeat-containing protein</fullName>
    </recommendedName>
</protein>
<dbReference type="EMBL" id="JAPWTK010000580">
    <property type="protein sequence ID" value="KAJ8938167.1"/>
    <property type="molecule type" value="Genomic_DNA"/>
</dbReference>
<comment type="caution">
    <text evidence="4">The sequence shown here is derived from an EMBL/GenBank/DDBJ whole genome shotgun (WGS) entry which is preliminary data.</text>
</comment>
<gene>
    <name evidence="4" type="ORF">NQ318_011932</name>
</gene>
<keyword evidence="1" id="KW-0677">Repeat</keyword>
<dbReference type="PRINTS" id="PR01415">
    <property type="entry name" value="ANKYRIN"/>
</dbReference>
<dbReference type="InterPro" id="IPR002110">
    <property type="entry name" value="Ankyrin_rpt"/>
</dbReference>
<dbReference type="PANTHER" id="PTHR24198:SF165">
    <property type="entry name" value="ANKYRIN REPEAT-CONTAINING PROTEIN-RELATED"/>
    <property type="match status" value="1"/>
</dbReference>
<dbReference type="SMART" id="SM00248">
    <property type="entry name" value="ANK"/>
    <property type="match status" value="6"/>
</dbReference>
<organism evidence="4 5">
    <name type="scientific">Aromia moschata</name>
    <dbReference type="NCBI Taxonomy" id="1265417"/>
    <lineage>
        <taxon>Eukaryota</taxon>
        <taxon>Metazoa</taxon>
        <taxon>Ecdysozoa</taxon>
        <taxon>Arthropoda</taxon>
        <taxon>Hexapoda</taxon>
        <taxon>Insecta</taxon>
        <taxon>Pterygota</taxon>
        <taxon>Neoptera</taxon>
        <taxon>Endopterygota</taxon>
        <taxon>Coleoptera</taxon>
        <taxon>Polyphaga</taxon>
        <taxon>Cucujiformia</taxon>
        <taxon>Chrysomeloidea</taxon>
        <taxon>Cerambycidae</taxon>
        <taxon>Cerambycinae</taxon>
        <taxon>Callichromatini</taxon>
        <taxon>Aromia</taxon>
    </lineage>
</organism>
<reference evidence="4" key="1">
    <citation type="journal article" date="2023" name="Insect Mol. Biol.">
        <title>Genome sequencing provides insights into the evolution of gene families encoding plant cell wall-degrading enzymes in longhorned beetles.</title>
        <authorList>
            <person name="Shin N.R."/>
            <person name="Okamura Y."/>
            <person name="Kirsch R."/>
            <person name="Pauchet Y."/>
        </authorList>
    </citation>
    <scope>NUCLEOTIDE SEQUENCE</scope>
    <source>
        <strain evidence="4">AMC_N1</strain>
    </source>
</reference>
<evidence type="ECO:0000256" key="1">
    <source>
        <dbReference type="ARBA" id="ARBA00022737"/>
    </source>
</evidence>
<dbReference type="SUPFAM" id="SSF48403">
    <property type="entry name" value="Ankyrin repeat"/>
    <property type="match status" value="1"/>
</dbReference>
<keyword evidence="2 3" id="KW-0040">ANK repeat</keyword>
<dbReference type="PROSITE" id="PS50088">
    <property type="entry name" value="ANK_REPEAT"/>
    <property type="match status" value="3"/>
</dbReference>
<dbReference type="InterPro" id="IPR036770">
    <property type="entry name" value="Ankyrin_rpt-contain_sf"/>
</dbReference>
<accession>A0AAV8XH73</accession>
<feature type="repeat" description="ANK" evidence="3">
    <location>
        <begin position="166"/>
        <end position="198"/>
    </location>
</feature>
<dbReference type="Proteomes" id="UP001162162">
    <property type="component" value="Unassembled WGS sequence"/>
</dbReference>
<sequence length="527" mass="60843">MDSDSSSSDSEELFPIVSNQYRGVESDIFRYDDPLLVTGVLRAVVEEDLAKVQDMVTAGKAINLNDNNGNTPLHIAVIKNNLEILEYLLSQEDIRVNTRNFRGETPLFQAVRAGKVESTTRLIQAGANVNLPDYEDITPLHKAVTFPNIAHVLIQHDADIDVLDFSGDAPLHDAITNNCLETVCMLLYYNADANILGGNNLTPFMKALISENIEMQEVLFEYVADFNATTGDKMPLLSLALTHNTLFMEEIIERGANVNYIDFINEDFACAFTLCLRVPNPVNFKLIWEKLIYNPQKNTINLCLLFEFLQATRVEEYLQAIVESDNMKVAVDSLMWNKNFYVFINRFAENNLNLDLLTKLMCRLILDGYCPSTYDIYAIFFHYGYCELFRILLYIENNEEIGGWLPHMILPRLIFNVHCKLKYVMDGVVDIYRNELETLLEYFVYPPLINLCLQLYREDEDVMVILHRLPKVPCLLELARNRAREHIAYKFRAANTCKFYTIINYLNISRVYKQILSFEKKLYKIHE</sequence>
<evidence type="ECO:0000256" key="2">
    <source>
        <dbReference type="ARBA" id="ARBA00023043"/>
    </source>
</evidence>
<dbReference type="AlphaFoldDB" id="A0AAV8XH73"/>
<keyword evidence="5" id="KW-1185">Reference proteome</keyword>
<evidence type="ECO:0000313" key="4">
    <source>
        <dbReference type="EMBL" id="KAJ8938167.1"/>
    </source>
</evidence>